<gene>
    <name evidence="4" type="ORF">KP79_PYT12502</name>
</gene>
<dbReference type="InterPro" id="IPR044039">
    <property type="entry name" value="DUF5745"/>
</dbReference>
<keyword evidence="5" id="KW-1185">Reference proteome</keyword>
<organism evidence="4 5">
    <name type="scientific">Mizuhopecten yessoensis</name>
    <name type="common">Japanese scallop</name>
    <name type="synonym">Patinopecten yessoensis</name>
    <dbReference type="NCBI Taxonomy" id="6573"/>
    <lineage>
        <taxon>Eukaryota</taxon>
        <taxon>Metazoa</taxon>
        <taxon>Spiralia</taxon>
        <taxon>Lophotrochozoa</taxon>
        <taxon>Mollusca</taxon>
        <taxon>Bivalvia</taxon>
        <taxon>Autobranchia</taxon>
        <taxon>Pteriomorphia</taxon>
        <taxon>Pectinida</taxon>
        <taxon>Pectinoidea</taxon>
        <taxon>Pectinidae</taxon>
        <taxon>Mizuhopecten</taxon>
    </lineage>
</organism>
<name>A0A210R0E3_MIZYE</name>
<evidence type="ECO:0000256" key="2">
    <source>
        <dbReference type="SAM" id="MobiDB-lite"/>
    </source>
</evidence>
<dbReference type="InterPro" id="IPR026619">
    <property type="entry name" value="CEP95"/>
</dbReference>
<dbReference type="PANTHER" id="PTHR22545">
    <property type="entry name" value="CENTROSOMAL PROTEIN OF 95 KDA"/>
    <property type="match status" value="1"/>
</dbReference>
<dbReference type="AlphaFoldDB" id="A0A210R0E3"/>
<accession>A0A210R0E3</accession>
<feature type="region of interest" description="Disordered" evidence="2">
    <location>
        <begin position="372"/>
        <end position="413"/>
    </location>
</feature>
<dbReference type="Proteomes" id="UP000242188">
    <property type="component" value="Unassembled WGS sequence"/>
</dbReference>
<dbReference type="GO" id="GO:0000922">
    <property type="term" value="C:spindle pole"/>
    <property type="evidence" value="ECO:0007669"/>
    <property type="project" value="InterPro"/>
</dbReference>
<feature type="region of interest" description="Disordered" evidence="2">
    <location>
        <begin position="203"/>
        <end position="314"/>
    </location>
</feature>
<evidence type="ECO:0000313" key="5">
    <source>
        <dbReference type="Proteomes" id="UP000242188"/>
    </source>
</evidence>
<protein>
    <submittedName>
        <fullName evidence="4">Centrosomal protein of 95 kDa</fullName>
    </submittedName>
</protein>
<proteinExistence type="predicted"/>
<feature type="compositionally biased region" description="Polar residues" evidence="2">
    <location>
        <begin position="273"/>
        <end position="283"/>
    </location>
</feature>
<feature type="coiled-coil region" evidence="1">
    <location>
        <begin position="442"/>
        <end position="486"/>
    </location>
</feature>
<evidence type="ECO:0000256" key="1">
    <source>
        <dbReference type="SAM" id="Coils"/>
    </source>
</evidence>
<feature type="compositionally biased region" description="Polar residues" evidence="2">
    <location>
        <begin position="213"/>
        <end position="265"/>
    </location>
</feature>
<dbReference type="Pfam" id="PF19016">
    <property type="entry name" value="DUF5745"/>
    <property type="match status" value="1"/>
</dbReference>
<feature type="compositionally biased region" description="Basic and acidic residues" evidence="2">
    <location>
        <begin position="289"/>
        <end position="311"/>
    </location>
</feature>
<keyword evidence="1" id="KW-0175">Coiled coil</keyword>
<dbReference type="GO" id="GO:0005813">
    <property type="term" value="C:centrosome"/>
    <property type="evidence" value="ECO:0007669"/>
    <property type="project" value="InterPro"/>
</dbReference>
<dbReference type="OrthoDB" id="545730at2759"/>
<reference evidence="4 5" key="1">
    <citation type="journal article" date="2017" name="Nat. Ecol. Evol.">
        <title>Scallop genome provides insights into evolution of bilaterian karyotype and development.</title>
        <authorList>
            <person name="Wang S."/>
            <person name="Zhang J."/>
            <person name="Jiao W."/>
            <person name="Li J."/>
            <person name="Xun X."/>
            <person name="Sun Y."/>
            <person name="Guo X."/>
            <person name="Huan P."/>
            <person name="Dong B."/>
            <person name="Zhang L."/>
            <person name="Hu X."/>
            <person name="Sun X."/>
            <person name="Wang J."/>
            <person name="Zhao C."/>
            <person name="Wang Y."/>
            <person name="Wang D."/>
            <person name="Huang X."/>
            <person name="Wang R."/>
            <person name="Lv J."/>
            <person name="Li Y."/>
            <person name="Zhang Z."/>
            <person name="Liu B."/>
            <person name="Lu W."/>
            <person name="Hui Y."/>
            <person name="Liang J."/>
            <person name="Zhou Z."/>
            <person name="Hou R."/>
            <person name="Li X."/>
            <person name="Liu Y."/>
            <person name="Li H."/>
            <person name="Ning X."/>
            <person name="Lin Y."/>
            <person name="Zhao L."/>
            <person name="Xing Q."/>
            <person name="Dou J."/>
            <person name="Li Y."/>
            <person name="Mao J."/>
            <person name="Guo H."/>
            <person name="Dou H."/>
            <person name="Li T."/>
            <person name="Mu C."/>
            <person name="Jiang W."/>
            <person name="Fu Q."/>
            <person name="Fu X."/>
            <person name="Miao Y."/>
            <person name="Liu J."/>
            <person name="Yu Q."/>
            <person name="Li R."/>
            <person name="Liao H."/>
            <person name="Li X."/>
            <person name="Kong Y."/>
            <person name="Jiang Z."/>
            <person name="Chourrout D."/>
            <person name="Li R."/>
            <person name="Bao Z."/>
        </authorList>
    </citation>
    <scope>NUCLEOTIDE SEQUENCE [LARGE SCALE GENOMIC DNA]</scope>
    <source>
        <strain evidence="4 5">PY_sf001</strain>
    </source>
</reference>
<sequence>MAREHADHDIDDDIVCRANSLLDLLGPRCTPVKDVEDISAEHFVLLYHHVTDQIVPGSAVINSKRDGAKFVQFIIDSLADDIFGIPMDHMAGTGIVSGNRRMIADLLEIFSSIMLPEQTNEEITDGNLDQTNSLDGLSGPMREVLRSLQDDVEFLARSAMLQSTKRAAIHKAKDVHTQTTPTSVTSSITSPILWKDVFRKTSQRSSFGDKRQSQSQANPISRSTSKYLTQSYRPGKTMSTPKYGNTMSKSTSCLSRRTVQGTTRPGTRAAAVSRTTPTTSPEVQSGLCRQREQRRERGTLMKRKDLNKEDEPPSQLTTQELINRISSSLHLTSLLERTRSPHVQQQRTTLATDANNNLQLIDLCPCRTVRPSVSERRGSKPQIQRPMKKVVKPKPVISSKLRRKSSTGSASSMHPYYQHETFKSSTKMSDQLCKDPMCYKKMMKLTDQVKSIRERRQEINKQITQLQQENNSLQQLEDLIIKEIRLTKAIEDRKRQPRARGISVL</sequence>
<dbReference type="PANTHER" id="PTHR22545:SF0">
    <property type="entry name" value="CENTROSOMAL PROTEIN OF 95 KDA"/>
    <property type="match status" value="1"/>
</dbReference>
<dbReference type="EMBL" id="NEDP02001025">
    <property type="protein sequence ID" value="OWF54488.1"/>
    <property type="molecule type" value="Genomic_DNA"/>
</dbReference>
<evidence type="ECO:0000259" key="3">
    <source>
        <dbReference type="Pfam" id="PF19016"/>
    </source>
</evidence>
<comment type="caution">
    <text evidence="4">The sequence shown here is derived from an EMBL/GenBank/DDBJ whole genome shotgun (WGS) entry which is preliminary data.</text>
</comment>
<feature type="domain" description="DUF5745" evidence="3">
    <location>
        <begin position="62"/>
        <end position="113"/>
    </location>
</feature>
<evidence type="ECO:0000313" key="4">
    <source>
        <dbReference type="EMBL" id="OWF54488.1"/>
    </source>
</evidence>